<evidence type="ECO:0000256" key="1">
    <source>
        <dbReference type="SAM" id="MobiDB-lite"/>
    </source>
</evidence>
<organism evidence="2 3">
    <name type="scientific">Racocetra fulgida</name>
    <dbReference type="NCBI Taxonomy" id="60492"/>
    <lineage>
        <taxon>Eukaryota</taxon>
        <taxon>Fungi</taxon>
        <taxon>Fungi incertae sedis</taxon>
        <taxon>Mucoromycota</taxon>
        <taxon>Glomeromycotina</taxon>
        <taxon>Glomeromycetes</taxon>
        <taxon>Diversisporales</taxon>
        <taxon>Gigasporaceae</taxon>
        <taxon>Racocetra</taxon>
    </lineage>
</organism>
<dbReference type="OrthoDB" id="10402867at2759"/>
<keyword evidence="3" id="KW-1185">Reference proteome</keyword>
<feature type="non-terminal residue" evidence="2">
    <location>
        <position position="54"/>
    </location>
</feature>
<dbReference type="AlphaFoldDB" id="A0A9N9NS87"/>
<evidence type="ECO:0000313" key="2">
    <source>
        <dbReference type="EMBL" id="CAG8755539.1"/>
    </source>
</evidence>
<protein>
    <submittedName>
        <fullName evidence="2">4109_t:CDS:1</fullName>
    </submittedName>
</protein>
<proteinExistence type="predicted"/>
<sequence length="54" mass="5924">MFTVKSAKEQLLSQGESSTMASPDQSFSDLEVIDQRYFTSSTCALNVPPPLPNE</sequence>
<name>A0A9N9NS87_9GLOM</name>
<comment type="caution">
    <text evidence="2">The sequence shown here is derived from an EMBL/GenBank/DDBJ whole genome shotgun (WGS) entry which is preliminary data.</text>
</comment>
<gene>
    <name evidence="2" type="ORF">RFULGI_LOCUS13915</name>
</gene>
<feature type="compositionally biased region" description="Polar residues" evidence="1">
    <location>
        <begin position="11"/>
        <end position="25"/>
    </location>
</feature>
<feature type="region of interest" description="Disordered" evidence="1">
    <location>
        <begin position="1"/>
        <end position="25"/>
    </location>
</feature>
<dbReference type="Proteomes" id="UP000789396">
    <property type="component" value="Unassembled WGS sequence"/>
</dbReference>
<dbReference type="EMBL" id="CAJVPZ010038433">
    <property type="protein sequence ID" value="CAG8755539.1"/>
    <property type="molecule type" value="Genomic_DNA"/>
</dbReference>
<accession>A0A9N9NS87</accession>
<evidence type="ECO:0000313" key="3">
    <source>
        <dbReference type="Proteomes" id="UP000789396"/>
    </source>
</evidence>
<reference evidence="2" key="1">
    <citation type="submission" date="2021-06" db="EMBL/GenBank/DDBJ databases">
        <authorList>
            <person name="Kallberg Y."/>
            <person name="Tangrot J."/>
            <person name="Rosling A."/>
        </authorList>
    </citation>
    <scope>NUCLEOTIDE SEQUENCE</scope>
    <source>
        <strain evidence="2">IN212</strain>
    </source>
</reference>